<evidence type="ECO:0000313" key="6">
    <source>
        <dbReference type="EMBL" id="MDA4847927.1"/>
    </source>
</evidence>
<dbReference type="PANTHER" id="PTHR30290:SF64">
    <property type="entry name" value="ABC TRANSPORTER PERIPLASMIC BINDING PROTEIN"/>
    <property type="match status" value="1"/>
</dbReference>
<evidence type="ECO:0000259" key="5">
    <source>
        <dbReference type="Pfam" id="PF00496"/>
    </source>
</evidence>
<proteinExistence type="inferred from homology"/>
<sequence>MTRMADRTRPPLTRRRFLAGSSAAAAGLMIPARLAFANNPAGEKLHGISAFGELGYPPDFRHFDYVNPNAPKGGMFSFLPPNWYYNQNYQTFNTLNTFILRGDAPPRMELCFDELMVRAIDEPDALYCHLAEWVECSEDRNIWRFGIRPQARFHDGTPVTSRDVVFSFLTLKEEGHPNISTTLRDLTEAVALDAHTVEIRFSGDQSAQSILSAANIPVLSAAYYETHEFDNGSLDVPLSSGPYRPGRFEPGKFIDFVRVEDYWARDLPTARGLDNFDALRLEFFAERQAGFEAFKKGDIVYREEFTSKTWALEYNFPAINDGRVIKTTFPAEKRPIMQAWAVNQRRAKFDDIRVREAINLCFDFEWTNDKIFYGAYARSQSLFQRSEFVATGMPGEAELALLEPVRDLVPAAAFGEAVMQPVSDGSGRDRQLLRRAVKLLNDAGWGRQGTVLKKNGETLSVEVMIRSPVFERLLSGFVENMRRIGIDASIRLVDPAQFQLRLDEFDFDMVGYAVSFEATPTAENLRTIFAPQTANRPGSMNLPGVDAPVYEQLLDYVEAADNRADLTTAMRVLDRVNRARLDWIPNWYSADHRVAYWDMFGFKEPKPDYEWPVERLWWLDREKAIKIGKA</sequence>
<dbReference type="InterPro" id="IPR006311">
    <property type="entry name" value="TAT_signal"/>
</dbReference>
<reference evidence="6" key="1">
    <citation type="submission" date="2022-11" db="EMBL/GenBank/DDBJ databases">
        <title>Hoeflea poritis sp. nov., isolated from scleractinian coral Porites lutea.</title>
        <authorList>
            <person name="Zhang G."/>
            <person name="Wei Q."/>
            <person name="Cai L."/>
        </authorList>
    </citation>
    <scope>NUCLEOTIDE SEQUENCE</scope>
    <source>
        <strain evidence="6">E7-10</strain>
    </source>
</reference>
<dbReference type="InterPro" id="IPR030678">
    <property type="entry name" value="Peptide/Ni-bd"/>
</dbReference>
<dbReference type="CDD" id="cd08497">
    <property type="entry name" value="MbnE-like"/>
    <property type="match status" value="1"/>
</dbReference>
<dbReference type="Proteomes" id="UP001148313">
    <property type="component" value="Unassembled WGS sequence"/>
</dbReference>
<gene>
    <name evidence="6" type="ORF">OOZ53_21395</name>
</gene>
<dbReference type="InterPro" id="IPR000914">
    <property type="entry name" value="SBP_5_dom"/>
</dbReference>
<dbReference type="PIRSF" id="PIRSF002741">
    <property type="entry name" value="MppA"/>
    <property type="match status" value="1"/>
</dbReference>
<evidence type="ECO:0000256" key="3">
    <source>
        <dbReference type="ARBA" id="ARBA00022729"/>
    </source>
</evidence>
<evidence type="ECO:0000256" key="4">
    <source>
        <dbReference type="SAM" id="SignalP"/>
    </source>
</evidence>
<dbReference type="Gene3D" id="3.10.105.10">
    <property type="entry name" value="Dipeptide-binding Protein, Domain 3"/>
    <property type="match status" value="1"/>
</dbReference>
<feature type="domain" description="Solute-binding protein family 5" evidence="5">
    <location>
        <begin position="129"/>
        <end position="533"/>
    </location>
</feature>
<keyword evidence="7" id="KW-1185">Reference proteome</keyword>
<evidence type="ECO:0000256" key="1">
    <source>
        <dbReference type="ARBA" id="ARBA00004418"/>
    </source>
</evidence>
<dbReference type="EMBL" id="JAPJZH010000017">
    <property type="protein sequence ID" value="MDA4847927.1"/>
    <property type="molecule type" value="Genomic_DNA"/>
</dbReference>
<feature type="signal peptide" evidence="4">
    <location>
        <begin position="1"/>
        <end position="37"/>
    </location>
</feature>
<dbReference type="PROSITE" id="PS51318">
    <property type="entry name" value="TAT"/>
    <property type="match status" value="1"/>
</dbReference>
<evidence type="ECO:0000313" key="7">
    <source>
        <dbReference type="Proteomes" id="UP001148313"/>
    </source>
</evidence>
<organism evidence="6 7">
    <name type="scientific">Hoeflea poritis</name>
    <dbReference type="NCBI Taxonomy" id="2993659"/>
    <lineage>
        <taxon>Bacteria</taxon>
        <taxon>Pseudomonadati</taxon>
        <taxon>Pseudomonadota</taxon>
        <taxon>Alphaproteobacteria</taxon>
        <taxon>Hyphomicrobiales</taxon>
        <taxon>Rhizobiaceae</taxon>
        <taxon>Hoeflea</taxon>
    </lineage>
</organism>
<feature type="chain" id="PRO_5045603887" evidence="4">
    <location>
        <begin position="38"/>
        <end position="630"/>
    </location>
</feature>
<comment type="subcellular location">
    <subcellularLocation>
        <location evidence="1">Periplasm</location>
    </subcellularLocation>
</comment>
<keyword evidence="3 4" id="KW-0732">Signal</keyword>
<name>A0ABT4VV76_9HYPH</name>
<evidence type="ECO:0000256" key="2">
    <source>
        <dbReference type="ARBA" id="ARBA00005695"/>
    </source>
</evidence>
<dbReference type="SUPFAM" id="SSF53850">
    <property type="entry name" value="Periplasmic binding protein-like II"/>
    <property type="match status" value="1"/>
</dbReference>
<dbReference type="Pfam" id="PF00496">
    <property type="entry name" value="SBP_bac_5"/>
    <property type="match status" value="1"/>
</dbReference>
<comment type="similarity">
    <text evidence="2">Belongs to the bacterial solute-binding protein 5 family.</text>
</comment>
<dbReference type="PANTHER" id="PTHR30290">
    <property type="entry name" value="PERIPLASMIC BINDING COMPONENT OF ABC TRANSPORTER"/>
    <property type="match status" value="1"/>
</dbReference>
<dbReference type="Gene3D" id="3.40.190.10">
    <property type="entry name" value="Periplasmic binding protein-like II"/>
    <property type="match status" value="1"/>
</dbReference>
<accession>A0ABT4VV76</accession>
<dbReference type="InterPro" id="IPR039424">
    <property type="entry name" value="SBP_5"/>
</dbReference>
<protein>
    <submittedName>
        <fullName evidence="6">Extracellular solute-binding protein</fullName>
    </submittedName>
</protein>
<comment type="caution">
    <text evidence="6">The sequence shown here is derived from an EMBL/GenBank/DDBJ whole genome shotgun (WGS) entry which is preliminary data.</text>
</comment>